<dbReference type="SUPFAM" id="SSF53187">
    <property type="entry name" value="Zn-dependent exopeptidases"/>
    <property type="match status" value="1"/>
</dbReference>
<reference evidence="7 8" key="1">
    <citation type="submission" date="2020-08" db="EMBL/GenBank/DDBJ databases">
        <title>Genome public.</title>
        <authorList>
            <person name="Liu C."/>
            <person name="Sun Q."/>
        </authorList>
    </citation>
    <scope>NUCLEOTIDE SEQUENCE [LARGE SCALE GENOMIC DNA]</scope>
    <source>
        <strain evidence="7 8">BX1</strain>
    </source>
</reference>
<sequence>MFNDLEILCAAPGVSGDEGGAAEAAERLLSPLGEVTRTPLSSVLCRMKPARAGLPHVMLTAHLDSIGMMVTRITDKGFVKAAPCGGLDRRSLSGARVTVHATGEGRETLPGVILATPPHLSDGKSIPPKADRLVVDIGMSAETARRKLNYGDRITLDGPLTPLLGDRVAAASLDDRAGCAAVIGAAKLLRECAAAEISVALVSQEEVGSAGAATAAYALAPDFAFAVDVSFGSTPDDRPEDCAEIGKGPMIGFAPILDRALSRRLTETAQKHGIPYQTEIIGSRTGTDADFIAVSRGGVRTGLLSIPLRFMHTAGEIAALCDLEQTARLLAKTIEEGLS</sequence>
<evidence type="ECO:0000256" key="3">
    <source>
        <dbReference type="ARBA" id="ARBA00022670"/>
    </source>
</evidence>
<proteinExistence type="inferred from homology"/>
<dbReference type="PANTHER" id="PTHR32481">
    <property type="entry name" value="AMINOPEPTIDASE"/>
    <property type="match status" value="1"/>
</dbReference>
<gene>
    <name evidence="7" type="ORF">H8717_06775</name>
</gene>
<evidence type="ECO:0000256" key="2">
    <source>
        <dbReference type="ARBA" id="ARBA00022438"/>
    </source>
</evidence>
<keyword evidence="4" id="KW-0479">Metal-binding</keyword>
<dbReference type="Pfam" id="PF05343">
    <property type="entry name" value="Peptidase_M42"/>
    <property type="match status" value="1"/>
</dbReference>
<dbReference type="Gene3D" id="2.40.30.40">
    <property type="entry name" value="Peptidase M42, domain 2"/>
    <property type="match status" value="1"/>
</dbReference>
<evidence type="ECO:0000313" key="8">
    <source>
        <dbReference type="Proteomes" id="UP000658131"/>
    </source>
</evidence>
<keyword evidence="5" id="KW-0378">Hydrolase</keyword>
<dbReference type="InterPro" id="IPR008007">
    <property type="entry name" value="Peptidase_M42"/>
</dbReference>
<dbReference type="Gene3D" id="3.40.630.10">
    <property type="entry name" value="Zn peptidases"/>
    <property type="match status" value="1"/>
</dbReference>
<keyword evidence="8" id="KW-1185">Reference proteome</keyword>
<name>A0ABR7NI69_9FIRM</name>
<dbReference type="EMBL" id="JACRTB010000008">
    <property type="protein sequence ID" value="MBC8576109.1"/>
    <property type="molecule type" value="Genomic_DNA"/>
</dbReference>
<evidence type="ECO:0000256" key="1">
    <source>
        <dbReference type="ARBA" id="ARBA00006272"/>
    </source>
</evidence>
<keyword evidence="3" id="KW-0645">Protease</keyword>
<dbReference type="InterPro" id="IPR023367">
    <property type="entry name" value="Peptidase_M42_dom2"/>
</dbReference>
<dbReference type="InterPro" id="IPR051464">
    <property type="entry name" value="Peptidase_M42_aminopept"/>
</dbReference>
<protein>
    <submittedName>
        <fullName evidence="7">M20/M25/M40 family metallo-hydrolase</fullName>
    </submittedName>
</protein>
<dbReference type="Proteomes" id="UP000658131">
    <property type="component" value="Unassembled WGS sequence"/>
</dbReference>
<dbReference type="PANTHER" id="PTHR32481:SF0">
    <property type="entry name" value="AMINOPEPTIDASE YPDE-RELATED"/>
    <property type="match status" value="1"/>
</dbReference>
<keyword evidence="2" id="KW-0031">Aminopeptidase</keyword>
<dbReference type="SUPFAM" id="SSF101821">
    <property type="entry name" value="Aminopeptidase/glucanase lid domain"/>
    <property type="match status" value="1"/>
</dbReference>
<accession>A0ABR7NI69</accession>
<evidence type="ECO:0000313" key="7">
    <source>
        <dbReference type="EMBL" id="MBC8576109.1"/>
    </source>
</evidence>
<comment type="similarity">
    <text evidence="1 6">Belongs to the peptidase M42 family.</text>
</comment>
<dbReference type="PIRSF" id="PIRSF001123">
    <property type="entry name" value="PepA_GA"/>
    <property type="match status" value="1"/>
</dbReference>
<comment type="caution">
    <text evidence="7">The sequence shown here is derived from an EMBL/GenBank/DDBJ whole genome shotgun (WGS) entry which is preliminary data.</text>
</comment>
<evidence type="ECO:0000256" key="5">
    <source>
        <dbReference type="ARBA" id="ARBA00022801"/>
    </source>
</evidence>
<dbReference type="RefSeq" id="WP_262399659.1">
    <property type="nucleotide sequence ID" value="NZ_JACRTB010000008.1"/>
</dbReference>
<evidence type="ECO:0000256" key="6">
    <source>
        <dbReference type="PIRNR" id="PIRNR001123"/>
    </source>
</evidence>
<evidence type="ECO:0000256" key="4">
    <source>
        <dbReference type="ARBA" id="ARBA00022723"/>
    </source>
</evidence>
<organism evidence="7 8">
    <name type="scientific">Yanshouia hominis</name>
    <dbReference type="NCBI Taxonomy" id="2763673"/>
    <lineage>
        <taxon>Bacteria</taxon>
        <taxon>Bacillati</taxon>
        <taxon>Bacillota</taxon>
        <taxon>Clostridia</taxon>
        <taxon>Eubacteriales</taxon>
        <taxon>Oscillospiraceae</taxon>
        <taxon>Yanshouia</taxon>
    </lineage>
</organism>